<evidence type="ECO:0000313" key="5">
    <source>
        <dbReference type="Proteomes" id="UP001562065"/>
    </source>
</evidence>
<evidence type="ECO:0000256" key="2">
    <source>
        <dbReference type="SAM" id="SignalP"/>
    </source>
</evidence>
<dbReference type="EMBL" id="JBGCUO010000001">
    <property type="protein sequence ID" value="MEY1662463.1"/>
    <property type="molecule type" value="Genomic_DNA"/>
</dbReference>
<evidence type="ECO:0000313" key="4">
    <source>
        <dbReference type="EMBL" id="MEY1662463.1"/>
    </source>
</evidence>
<feature type="signal peptide" evidence="2">
    <location>
        <begin position="1"/>
        <end position="38"/>
    </location>
</feature>
<comment type="caution">
    <text evidence="4">The sequence shown here is derived from an EMBL/GenBank/DDBJ whole genome shotgun (WGS) entry which is preliminary data.</text>
</comment>
<dbReference type="InterPro" id="IPR011250">
    <property type="entry name" value="OMP/PagP_B-barrel"/>
</dbReference>
<reference evidence="4 5" key="1">
    <citation type="submission" date="2024-07" db="EMBL/GenBank/DDBJ databases">
        <authorList>
            <person name="Ren Q."/>
        </authorList>
    </citation>
    <scope>NUCLEOTIDE SEQUENCE [LARGE SCALE GENOMIC DNA]</scope>
    <source>
        <strain evidence="4 5">REN37</strain>
    </source>
</reference>
<organism evidence="4 5">
    <name type="scientific">Isoalcanivorax beigongshangi</name>
    <dbReference type="NCBI Taxonomy" id="3238810"/>
    <lineage>
        <taxon>Bacteria</taxon>
        <taxon>Pseudomonadati</taxon>
        <taxon>Pseudomonadota</taxon>
        <taxon>Gammaproteobacteria</taxon>
        <taxon>Oceanospirillales</taxon>
        <taxon>Alcanivoracaceae</taxon>
        <taxon>Isoalcanivorax</taxon>
    </lineage>
</organism>
<keyword evidence="5" id="KW-1185">Reference proteome</keyword>
<dbReference type="Gene3D" id="2.40.160.20">
    <property type="match status" value="1"/>
</dbReference>
<accession>A0ABV4AIV1</accession>
<dbReference type="InterPro" id="IPR027385">
    <property type="entry name" value="Beta-barrel_OMP"/>
</dbReference>
<name>A0ABV4AIV1_9GAMM</name>
<proteinExistence type="predicted"/>
<dbReference type="RefSeq" id="WP_369455698.1">
    <property type="nucleotide sequence ID" value="NZ_JBGCUO010000001.1"/>
</dbReference>
<gene>
    <name evidence="4" type="ORF">AB5I84_09925</name>
</gene>
<dbReference type="Pfam" id="PF13505">
    <property type="entry name" value="OMP_b-brl"/>
    <property type="match status" value="1"/>
</dbReference>
<dbReference type="SUPFAM" id="SSF56925">
    <property type="entry name" value="OMPA-like"/>
    <property type="match status" value="1"/>
</dbReference>
<evidence type="ECO:0000256" key="1">
    <source>
        <dbReference type="ARBA" id="ARBA00022729"/>
    </source>
</evidence>
<protein>
    <submittedName>
        <fullName evidence="4">Porin family protein</fullName>
    </submittedName>
</protein>
<feature type="chain" id="PRO_5045611600" evidence="2">
    <location>
        <begin position="39"/>
        <end position="195"/>
    </location>
</feature>
<sequence>MDNKINRTRLAGAKRGRGTLALVLAVAAGAAAPAASWADGYLAYNVGSARYTEDDLDKTVSLSSQYLTAGWMMQERLGLELRVGKTGDKEINVYGTAVEFSAPSMMGLYLRPVVPLNESLSLYASLGVSRVKRRATVDSWGMQIKVEETDSSLSGGVGIQMALGTKLMLNAEYMSWLLAKDVTLHGVTAGAGIRF</sequence>
<feature type="domain" description="Outer membrane protein beta-barrel" evidence="3">
    <location>
        <begin position="20"/>
        <end position="195"/>
    </location>
</feature>
<dbReference type="Proteomes" id="UP001562065">
    <property type="component" value="Unassembled WGS sequence"/>
</dbReference>
<keyword evidence="1 2" id="KW-0732">Signal</keyword>
<evidence type="ECO:0000259" key="3">
    <source>
        <dbReference type="Pfam" id="PF13505"/>
    </source>
</evidence>